<evidence type="ECO:0000313" key="2">
    <source>
        <dbReference type="Proteomes" id="UP000292424"/>
    </source>
</evidence>
<dbReference type="EMBL" id="CP044016">
    <property type="protein sequence ID" value="QES88922.1"/>
    <property type="molecule type" value="Genomic_DNA"/>
</dbReference>
<reference evidence="1 2" key="1">
    <citation type="submission" date="2019-09" db="EMBL/GenBank/DDBJ databases">
        <title>Complete genome sequence of Arachidicoccus sp. B3-10 isolated from apple orchard soil.</title>
        <authorList>
            <person name="Kim H.S."/>
            <person name="Han K.-I."/>
            <person name="Suh M.K."/>
            <person name="Lee K.C."/>
            <person name="Eom M.K."/>
            <person name="Kim J.-S."/>
            <person name="Kang S.W."/>
            <person name="Sin Y."/>
            <person name="Lee J.-S."/>
        </authorList>
    </citation>
    <scope>NUCLEOTIDE SEQUENCE [LARGE SCALE GENOMIC DNA]</scope>
    <source>
        <strain evidence="1 2">B3-10</strain>
    </source>
</reference>
<gene>
    <name evidence="1" type="ORF">E0W69_009720</name>
</gene>
<dbReference type="AlphaFoldDB" id="A0A5P2G524"/>
<keyword evidence="2" id="KW-1185">Reference proteome</keyword>
<dbReference type="RefSeq" id="WP_131329870.1">
    <property type="nucleotide sequence ID" value="NZ_CP044016.1"/>
</dbReference>
<dbReference type="Proteomes" id="UP000292424">
    <property type="component" value="Chromosome"/>
</dbReference>
<evidence type="ECO:0000313" key="1">
    <source>
        <dbReference type="EMBL" id="QES88922.1"/>
    </source>
</evidence>
<name>A0A5P2G524_9BACT</name>
<accession>A0A5P2G524</accession>
<organism evidence="1 2">
    <name type="scientific">Rhizosphaericola mali</name>
    <dbReference type="NCBI Taxonomy" id="2545455"/>
    <lineage>
        <taxon>Bacteria</taxon>
        <taxon>Pseudomonadati</taxon>
        <taxon>Bacteroidota</taxon>
        <taxon>Chitinophagia</taxon>
        <taxon>Chitinophagales</taxon>
        <taxon>Chitinophagaceae</taxon>
        <taxon>Rhizosphaericola</taxon>
    </lineage>
</organism>
<protein>
    <submittedName>
        <fullName evidence="1">Conjugal transfer protein TraI</fullName>
    </submittedName>
</protein>
<dbReference type="OrthoDB" id="793529at2"/>
<dbReference type="KEGG" id="arac:E0W69_009720"/>
<proteinExistence type="predicted"/>
<sequence>MKTKIGITLLSVGLTIGLSIAPTTQSHALFGSLFSDAIKAAIKAIDIGIQKMQNQTIVLQNAQKVVENAMSKLKLEDITAFAQKEQSLFSGYYQELQQVKSVISSYQKVETILKMQTQMVTDYITAYNLFKKDAHFTPKEIQYMYTIYSGILDKSVKDLSALTTIISSFSTQMSDGKRLELIEMLATDMENNRITLLQFNRQNKLVSMNRASSNTEVKAIKSYYGL</sequence>